<dbReference type="GO" id="GO:0015074">
    <property type="term" value="P:DNA integration"/>
    <property type="evidence" value="ECO:0007669"/>
    <property type="project" value="InterPro"/>
</dbReference>
<dbReference type="PANTHER" id="PTHR42648">
    <property type="entry name" value="TRANSPOSASE, PUTATIVE-RELATED"/>
    <property type="match status" value="1"/>
</dbReference>
<dbReference type="InterPro" id="IPR039537">
    <property type="entry name" value="Retrotran_Ty1/copia-like"/>
</dbReference>
<keyword evidence="3" id="KW-1185">Reference proteome</keyword>
<dbReference type="SUPFAM" id="SSF53098">
    <property type="entry name" value="Ribonuclease H-like"/>
    <property type="match status" value="1"/>
</dbReference>
<dbReference type="Proteomes" id="UP000036403">
    <property type="component" value="Unassembled WGS sequence"/>
</dbReference>
<dbReference type="GO" id="GO:0003676">
    <property type="term" value="F:nucleic acid binding"/>
    <property type="evidence" value="ECO:0007669"/>
    <property type="project" value="InterPro"/>
</dbReference>
<dbReference type="PROSITE" id="PS50994">
    <property type="entry name" value="INTEGRASE"/>
    <property type="match status" value="1"/>
</dbReference>
<dbReference type="STRING" id="67767.A0A0J7K8P4"/>
<reference evidence="2 3" key="1">
    <citation type="submission" date="2015-04" db="EMBL/GenBank/DDBJ databases">
        <title>Lasius niger genome sequencing.</title>
        <authorList>
            <person name="Konorov E.A."/>
            <person name="Nikitin M.A."/>
            <person name="Kirill M.V."/>
            <person name="Chang P."/>
        </authorList>
    </citation>
    <scope>NUCLEOTIDE SEQUENCE [LARGE SCALE GENOMIC DNA]</scope>
    <source>
        <tissue evidence="2">Whole</tissue>
    </source>
</reference>
<dbReference type="Gene3D" id="3.30.420.10">
    <property type="entry name" value="Ribonuclease H-like superfamily/Ribonuclease H"/>
    <property type="match status" value="1"/>
</dbReference>
<dbReference type="InterPro" id="IPR012337">
    <property type="entry name" value="RNaseH-like_sf"/>
</dbReference>
<sequence length="176" mass="20740">MIETECNTKVKIIRSDNGTEYCNQKLTDYFKEKGIKHQLTVPYTPQQNGLAERTQRTIMDKVRCMFQDSGCDRIMWTEAANTAAYIINRSQTKKLLAATPEKVWSEKRIDLKHIRIFGSKAYAHIPHEKRTKLDPKSKQYIFVGYCEDSKAYRLFDPLTHNIIKSRDVIYYEEQMF</sequence>
<dbReference type="PaxDb" id="67767-A0A0J7K8P4"/>
<dbReference type="AlphaFoldDB" id="A0A0J7K8P4"/>
<feature type="domain" description="Integrase catalytic" evidence="1">
    <location>
        <begin position="1"/>
        <end position="108"/>
    </location>
</feature>
<organism evidence="2 3">
    <name type="scientific">Lasius niger</name>
    <name type="common">Black garden ant</name>
    <dbReference type="NCBI Taxonomy" id="67767"/>
    <lineage>
        <taxon>Eukaryota</taxon>
        <taxon>Metazoa</taxon>
        <taxon>Ecdysozoa</taxon>
        <taxon>Arthropoda</taxon>
        <taxon>Hexapoda</taxon>
        <taxon>Insecta</taxon>
        <taxon>Pterygota</taxon>
        <taxon>Neoptera</taxon>
        <taxon>Endopterygota</taxon>
        <taxon>Hymenoptera</taxon>
        <taxon>Apocrita</taxon>
        <taxon>Aculeata</taxon>
        <taxon>Formicoidea</taxon>
        <taxon>Formicidae</taxon>
        <taxon>Formicinae</taxon>
        <taxon>Lasius</taxon>
        <taxon>Lasius</taxon>
    </lineage>
</organism>
<dbReference type="InterPro" id="IPR001584">
    <property type="entry name" value="Integrase_cat-core"/>
</dbReference>
<protein>
    <submittedName>
        <fullName evidence="2">Retrovirus-related pol polyprotein from transposon tnt 1-94</fullName>
    </submittedName>
</protein>
<accession>A0A0J7K8P4</accession>
<dbReference type="OrthoDB" id="7555369at2759"/>
<dbReference type="InterPro" id="IPR057670">
    <property type="entry name" value="SH3_retrovirus"/>
</dbReference>
<comment type="caution">
    <text evidence="2">The sequence shown here is derived from an EMBL/GenBank/DDBJ whole genome shotgun (WGS) entry which is preliminary data.</text>
</comment>
<dbReference type="InterPro" id="IPR036397">
    <property type="entry name" value="RNaseH_sf"/>
</dbReference>
<evidence type="ECO:0000259" key="1">
    <source>
        <dbReference type="PROSITE" id="PS50994"/>
    </source>
</evidence>
<dbReference type="PANTHER" id="PTHR42648:SF24">
    <property type="entry name" value="INTEGRASE CATALYTIC DOMAIN-CONTAINING PROTEIN"/>
    <property type="match status" value="1"/>
</dbReference>
<name>A0A0J7K8P4_LASNI</name>
<evidence type="ECO:0000313" key="2">
    <source>
        <dbReference type="EMBL" id="KMQ86818.1"/>
    </source>
</evidence>
<dbReference type="EMBL" id="LBMM01011462">
    <property type="protein sequence ID" value="KMQ86818.1"/>
    <property type="molecule type" value="Genomic_DNA"/>
</dbReference>
<gene>
    <name evidence="2" type="ORF">RF55_14102</name>
</gene>
<dbReference type="Pfam" id="PF25597">
    <property type="entry name" value="SH3_retrovirus"/>
    <property type="match status" value="1"/>
</dbReference>
<proteinExistence type="predicted"/>
<evidence type="ECO:0000313" key="3">
    <source>
        <dbReference type="Proteomes" id="UP000036403"/>
    </source>
</evidence>